<dbReference type="AlphaFoldDB" id="A0A9E7F8Y0"/>
<evidence type="ECO:0000313" key="2">
    <source>
        <dbReference type="EMBL" id="URD91103.1"/>
    </source>
</evidence>
<feature type="region of interest" description="Disordered" evidence="1">
    <location>
        <begin position="1"/>
        <end position="20"/>
    </location>
</feature>
<gene>
    <name evidence="2" type="ORF">MUK42_27196</name>
</gene>
<accession>A0A9E7F8Y0</accession>
<protein>
    <submittedName>
        <fullName evidence="2">Uncharacterized protein</fullName>
    </submittedName>
</protein>
<sequence length="136" mass="15056">MASGRRRISGKPTRTRFPSRRRPHRLFSPLATDPIYLSATPIIALPRLFLPGLVVSTAMIRQGSGVRPLFLEKAMGCLLLPWRTPSTVENGGLLGDFVVCFGAVVLSGERNRMNLISLAKLMWLLNPCHAGMEQEE</sequence>
<name>A0A9E7F8Y0_9LILI</name>
<reference evidence="2" key="1">
    <citation type="submission" date="2022-05" db="EMBL/GenBank/DDBJ databases">
        <title>The Musa troglodytarum L. genome provides insights into the mechanism of non-climacteric behaviour and enrichment of carotenoids.</title>
        <authorList>
            <person name="Wang J."/>
        </authorList>
    </citation>
    <scope>NUCLEOTIDE SEQUENCE</scope>
    <source>
        <tissue evidence="2">Leaf</tissue>
    </source>
</reference>
<organism evidence="2 3">
    <name type="scientific">Musa troglodytarum</name>
    <name type="common">fe'i banana</name>
    <dbReference type="NCBI Taxonomy" id="320322"/>
    <lineage>
        <taxon>Eukaryota</taxon>
        <taxon>Viridiplantae</taxon>
        <taxon>Streptophyta</taxon>
        <taxon>Embryophyta</taxon>
        <taxon>Tracheophyta</taxon>
        <taxon>Spermatophyta</taxon>
        <taxon>Magnoliopsida</taxon>
        <taxon>Liliopsida</taxon>
        <taxon>Zingiberales</taxon>
        <taxon>Musaceae</taxon>
        <taxon>Musa</taxon>
    </lineage>
</organism>
<proteinExistence type="predicted"/>
<dbReference type="OrthoDB" id="1899087at2759"/>
<dbReference type="Proteomes" id="UP001055439">
    <property type="component" value="Chromosome 2"/>
</dbReference>
<evidence type="ECO:0000256" key="1">
    <source>
        <dbReference type="SAM" id="MobiDB-lite"/>
    </source>
</evidence>
<keyword evidence="3" id="KW-1185">Reference proteome</keyword>
<dbReference type="EMBL" id="CP097504">
    <property type="protein sequence ID" value="URD91103.1"/>
    <property type="molecule type" value="Genomic_DNA"/>
</dbReference>
<evidence type="ECO:0000313" key="3">
    <source>
        <dbReference type="Proteomes" id="UP001055439"/>
    </source>
</evidence>